<accession>A0A2W4WC09</accession>
<evidence type="ECO:0000313" key="3">
    <source>
        <dbReference type="Proteomes" id="UP000249794"/>
    </source>
</evidence>
<keyword evidence="1" id="KW-0472">Membrane</keyword>
<dbReference type="Gene3D" id="3.40.50.10770">
    <property type="entry name" value="Hypothetical protein VC1899 like domain (Restriction endonuclease-like)"/>
    <property type="match status" value="1"/>
</dbReference>
<dbReference type="AlphaFoldDB" id="A0A2W4WC09"/>
<sequence>MKRNPIIEILADPTKSFLANFVLGTLVFTLVSDGLSDLFWDGLNSWAKTQLWMSEGLFRFSVSFGLILLVLAVIYLTNFTRWVRSQLTNIGWIAGPITTSNVFPLERAYPGLIVLMSPKMQDSPAEIAIRHHLQNNTLKVCWIICTHQSREAARAMVDRLKRSGAEAVRFYYDSDPIEDVELRDRSLSLLVPDNQVDDPNHIRKLVEGIYADVRRIGLDESEVIADYTGGTKGMTAGLLLACTKPERPLQYLSQVNYPQIMAVQVAYRLKQRQQANP</sequence>
<feature type="transmembrane region" description="Helical" evidence="1">
    <location>
        <begin position="21"/>
        <end position="40"/>
    </location>
</feature>
<dbReference type="Proteomes" id="UP000249794">
    <property type="component" value="Unassembled WGS sequence"/>
</dbReference>
<gene>
    <name evidence="2" type="ORF">DCF15_23110</name>
</gene>
<evidence type="ECO:0000256" key="1">
    <source>
        <dbReference type="SAM" id="Phobius"/>
    </source>
</evidence>
<organism evidence="2 3">
    <name type="scientific">Phormidesmis priestleyi</name>
    <dbReference type="NCBI Taxonomy" id="268141"/>
    <lineage>
        <taxon>Bacteria</taxon>
        <taxon>Bacillati</taxon>
        <taxon>Cyanobacteriota</taxon>
        <taxon>Cyanophyceae</taxon>
        <taxon>Leptolyngbyales</taxon>
        <taxon>Leptolyngbyaceae</taxon>
        <taxon>Phormidesmis</taxon>
    </lineage>
</organism>
<feature type="transmembrane region" description="Helical" evidence="1">
    <location>
        <begin position="60"/>
        <end position="77"/>
    </location>
</feature>
<evidence type="ECO:0000313" key="2">
    <source>
        <dbReference type="EMBL" id="PZO42002.1"/>
    </source>
</evidence>
<keyword evidence="1" id="KW-1133">Transmembrane helix</keyword>
<keyword evidence="1" id="KW-0812">Transmembrane</keyword>
<proteinExistence type="predicted"/>
<dbReference type="EMBL" id="QBMP01000438">
    <property type="protein sequence ID" value="PZO42002.1"/>
    <property type="molecule type" value="Genomic_DNA"/>
</dbReference>
<name>A0A2W4WC09_9CYAN</name>
<protein>
    <submittedName>
        <fullName evidence="2">CRISPR-associated protein</fullName>
    </submittedName>
</protein>
<reference evidence="3" key="1">
    <citation type="submission" date="2018-04" db="EMBL/GenBank/DDBJ databases">
        <authorList>
            <person name="Cornet L."/>
        </authorList>
    </citation>
    <scope>NUCLEOTIDE SEQUENCE [LARGE SCALE GENOMIC DNA]</scope>
</reference>
<comment type="caution">
    <text evidence="2">The sequence shown here is derived from an EMBL/GenBank/DDBJ whole genome shotgun (WGS) entry which is preliminary data.</text>
</comment>
<reference evidence="2 3" key="2">
    <citation type="submission" date="2018-06" db="EMBL/GenBank/DDBJ databases">
        <title>Metagenomic assembly of (sub)arctic Cyanobacteria and their associated microbiome from non-axenic cultures.</title>
        <authorList>
            <person name="Baurain D."/>
        </authorList>
    </citation>
    <scope>NUCLEOTIDE SEQUENCE [LARGE SCALE GENOMIC DNA]</scope>
    <source>
        <strain evidence="2">ULC027bin1</strain>
    </source>
</reference>